<evidence type="ECO:0000313" key="2">
    <source>
        <dbReference type="WBParaSite" id="SVE_2009400.1"/>
    </source>
</evidence>
<keyword evidence="1" id="KW-1185">Reference proteome</keyword>
<reference evidence="1" key="1">
    <citation type="submission" date="2014-07" db="EMBL/GenBank/DDBJ databases">
        <authorList>
            <person name="Martin A.A"/>
            <person name="De Silva N."/>
        </authorList>
    </citation>
    <scope>NUCLEOTIDE SEQUENCE</scope>
</reference>
<name>A0A0K0G5S1_STRVS</name>
<organism evidence="1 2">
    <name type="scientific">Strongyloides venezuelensis</name>
    <name type="common">Threadworm</name>
    <dbReference type="NCBI Taxonomy" id="75913"/>
    <lineage>
        <taxon>Eukaryota</taxon>
        <taxon>Metazoa</taxon>
        <taxon>Ecdysozoa</taxon>
        <taxon>Nematoda</taxon>
        <taxon>Chromadorea</taxon>
        <taxon>Rhabditida</taxon>
        <taxon>Tylenchina</taxon>
        <taxon>Panagrolaimomorpha</taxon>
        <taxon>Strongyloidoidea</taxon>
        <taxon>Strongyloididae</taxon>
        <taxon>Strongyloides</taxon>
    </lineage>
</organism>
<sequence length="67" mass="7794">METESKERPLPFLVSGLTTLRSVNTRVLLTLHIFDTSNKVYGWKYMCITGIADQMLWMKRWTSEVVA</sequence>
<evidence type="ECO:0000313" key="1">
    <source>
        <dbReference type="Proteomes" id="UP000035680"/>
    </source>
</evidence>
<dbReference type="WBParaSite" id="SVE_2009400.1">
    <property type="protein sequence ID" value="SVE_2009400.1"/>
    <property type="gene ID" value="SVE_2009400"/>
</dbReference>
<accession>A0A0K0G5S1</accession>
<proteinExistence type="predicted"/>
<dbReference type="Proteomes" id="UP000035680">
    <property type="component" value="Unassembled WGS sequence"/>
</dbReference>
<reference evidence="2" key="2">
    <citation type="submission" date="2015-08" db="UniProtKB">
        <authorList>
            <consortium name="WormBaseParasite"/>
        </authorList>
    </citation>
    <scope>IDENTIFICATION</scope>
</reference>
<protein>
    <submittedName>
        <fullName evidence="2">Uncharacterized protein</fullName>
    </submittedName>
</protein>
<dbReference type="AlphaFoldDB" id="A0A0K0G5S1"/>